<feature type="region of interest" description="Disordered" evidence="8">
    <location>
        <begin position="1"/>
        <end position="118"/>
    </location>
</feature>
<keyword evidence="4 9" id="KW-0812">Transmembrane</keyword>
<feature type="compositionally biased region" description="Low complexity" evidence="8">
    <location>
        <begin position="41"/>
        <end position="53"/>
    </location>
</feature>
<keyword evidence="7" id="KW-0131">Cell cycle</keyword>
<dbReference type="PANTHER" id="PTHR37820">
    <property type="entry name" value="CELL DIVISION PROTEIN DIVIB"/>
    <property type="match status" value="1"/>
</dbReference>
<evidence type="ECO:0000313" key="12">
    <source>
        <dbReference type="Proteomes" id="UP001212421"/>
    </source>
</evidence>
<comment type="subcellular location">
    <subcellularLocation>
        <location evidence="1">Membrane</location>
    </subcellularLocation>
</comment>
<evidence type="ECO:0000256" key="1">
    <source>
        <dbReference type="ARBA" id="ARBA00004370"/>
    </source>
</evidence>
<dbReference type="Pfam" id="PF08478">
    <property type="entry name" value="POTRA_1"/>
    <property type="match status" value="1"/>
</dbReference>
<feature type="domain" description="POTRA" evidence="10">
    <location>
        <begin position="194"/>
        <end position="262"/>
    </location>
</feature>
<dbReference type="RefSeq" id="WP_281534781.1">
    <property type="nucleotide sequence ID" value="NZ_CP075584.1"/>
</dbReference>
<reference evidence="11 12" key="1">
    <citation type="submission" date="2021-05" db="EMBL/GenBank/DDBJ databases">
        <authorList>
            <person name="Kumar R."/>
            <person name="Kumar A."/>
            <person name="Mukhia S."/>
        </authorList>
    </citation>
    <scope>NUCLEOTIDE SEQUENCE [LARGE SCALE GENOMIC DNA]</scope>
    <source>
        <strain evidence="11 12">ERMR7:08</strain>
    </source>
</reference>
<keyword evidence="2" id="KW-1003">Cell membrane</keyword>
<keyword evidence="6 9" id="KW-0472">Membrane</keyword>
<dbReference type="PANTHER" id="PTHR37820:SF1">
    <property type="entry name" value="CELL DIVISION PROTEIN FTSQ"/>
    <property type="match status" value="1"/>
</dbReference>
<dbReference type="Gene3D" id="3.10.20.310">
    <property type="entry name" value="membrane protein fhac"/>
    <property type="match status" value="1"/>
</dbReference>
<dbReference type="InterPro" id="IPR034746">
    <property type="entry name" value="POTRA"/>
</dbReference>
<feature type="compositionally biased region" description="Low complexity" evidence="8">
    <location>
        <begin position="14"/>
        <end position="27"/>
    </location>
</feature>
<evidence type="ECO:0000256" key="8">
    <source>
        <dbReference type="SAM" id="MobiDB-lite"/>
    </source>
</evidence>
<evidence type="ECO:0000256" key="3">
    <source>
        <dbReference type="ARBA" id="ARBA00022618"/>
    </source>
</evidence>
<evidence type="ECO:0000256" key="5">
    <source>
        <dbReference type="ARBA" id="ARBA00022989"/>
    </source>
</evidence>
<evidence type="ECO:0000313" key="11">
    <source>
        <dbReference type="EMBL" id="WBM80152.1"/>
    </source>
</evidence>
<evidence type="ECO:0000259" key="10">
    <source>
        <dbReference type="PROSITE" id="PS51779"/>
    </source>
</evidence>
<sequence>MRRPEGFDRPEQPPTRGGTPPGAAATPGGRGTKRSSRRPADSAPPSAATARSRGTTDGTRTEPITLPKHEPEQPHLASVSPLHTPGAQPADPVTEPIATVPAKTPGVRVPKARASDTEPVIAGQAGERAEPALTPATARRRFRAARRARKRYEREEVRRFTWRSRRRRTVWLTVLGTVAALVGFVLVGAYSPLMALRTVEVVGTSRISADQVQAALGDQLGTPLPLVDFARIRADLGTFPLIQSYVTESRPPDTLVVRIVERTPVGTVVVPGGFNLVDAAGVVIQGGTARVAGYPVIDARAGVGSAGFQAATAVIAAVPAAVRQQARHGHGGDDRRRDPGPDRRGAGGVGERGTVGIQGRGARRTHREPSGRHRQGIRRLFSGQRRPALSRGSSVARGPVSSRLGTRVLPRRECGQGIFPALFATRGRASPEGDAWRLPSKSGIAYSA</sequence>
<feature type="compositionally biased region" description="Basic residues" evidence="8">
    <location>
        <begin position="361"/>
        <end position="377"/>
    </location>
</feature>
<feature type="compositionally biased region" description="Basic and acidic residues" evidence="8">
    <location>
        <begin position="330"/>
        <end position="345"/>
    </location>
</feature>
<dbReference type="EMBL" id="CP075584">
    <property type="protein sequence ID" value="WBM80152.1"/>
    <property type="molecule type" value="Genomic_DNA"/>
</dbReference>
<evidence type="ECO:0000256" key="9">
    <source>
        <dbReference type="SAM" id="Phobius"/>
    </source>
</evidence>
<keyword evidence="12" id="KW-1185">Reference proteome</keyword>
<dbReference type="InterPro" id="IPR013685">
    <property type="entry name" value="POTRA_FtsQ_type"/>
</dbReference>
<organism evidence="11 12">
    <name type="scientific">Cryobacterium breve</name>
    <dbReference type="NCBI Taxonomy" id="1259258"/>
    <lineage>
        <taxon>Bacteria</taxon>
        <taxon>Bacillati</taxon>
        <taxon>Actinomycetota</taxon>
        <taxon>Actinomycetes</taxon>
        <taxon>Micrococcales</taxon>
        <taxon>Microbacteriaceae</taxon>
        <taxon>Cryobacterium</taxon>
    </lineage>
</organism>
<keyword evidence="5 9" id="KW-1133">Transmembrane helix</keyword>
<dbReference type="InterPro" id="IPR050487">
    <property type="entry name" value="FtsQ_DivIB"/>
</dbReference>
<feature type="region of interest" description="Disordered" evidence="8">
    <location>
        <begin position="324"/>
        <end position="402"/>
    </location>
</feature>
<gene>
    <name evidence="11" type="ORF">KIV56_00705</name>
</gene>
<evidence type="ECO:0000256" key="7">
    <source>
        <dbReference type="ARBA" id="ARBA00023306"/>
    </source>
</evidence>
<evidence type="ECO:0000256" key="6">
    <source>
        <dbReference type="ARBA" id="ARBA00023136"/>
    </source>
</evidence>
<protein>
    <submittedName>
        <fullName evidence="11">FtsQ-type POTRA domain-containing protein</fullName>
    </submittedName>
</protein>
<evidence type="ECO:0000256" key="2">
    <source>
        <dbReference type="ARBA" id="ARBA00022475"/>
    </source>
</evidence>
<feature type="transmembrane region" description="Helical" evidence="9">
    <location>
        <begin position="169"/>
        <end position="190"/>
    </location>
</feature>
<keyword evidence="3" id="KW-0132">Cell division</keyword>
<evidence type="ECO:0000256" key="4">
    <source>
        <dbReference type="ARBA" id="ARBA00022692"/>
    </source>
</evidence>
<dbReference type="PROSITE" id="PS51779">
    <property type="entry name" value="POTRA"/>
    <property type="match status" value="1"/>
</dbReference>
<accession>A0ABY7NEE7</accession>
<dbReference type="Proteomes" id="UP001212421">
    <property type="component" value="Chromosome"/>
</dbReference>
<feature type="compositionally biased region" description="Gly residues" evidence="8">
    <location>
        <begin position="346"/>
        <end position="359"/>
    </location>
</feature>
<feature type="compositionally biased region" description="Basic and acidic residues" evidence="8">
    <location>
        <begin position="1"/>
        <end position="11"/>
    </location>
</feature>
<proteinExistence type="predicted"/>
<name>A0ABY7NEE7_9MICO</name>